<dbReference type="AlphaFoldDB" id="A0A9N9Z0L7"/>
<organism evidence="3 4">
    <name type="scientific">Clonostachys solani</name>
    <dbReference type="NCBI Taxonomy" id="160281"/>
    <lineage>
        <taxon>Eukaryota</taxon>
        <taxon>Fungi</taxon>
        <taxon>Dikarya</taxon>
        <taxon>Ascomycota</taxon>
        <taxon>Pezizomycotina</taxon>
        <taxon>Sordariomycetes</taxon>
        <taxon>Hypocreomycetidae</taxon>
        <taxon>Hypocreales</taxon>
        <taxon>Bionectriaceae</taxon>
        <taxon>Clonostachys</taxon>
    </lineage>
</organism>
<feature type="transmembrane region" description="Helical" evidence="2">
    <location>
        <begin position="176"/>
        <end position="193"/>
    </location>
</feature>
<evidence type="ECO:0000256" key="1">
    <source>
        <dbReference type="SAM" id="MobiDB-lite"/>
    </source>
</evidence>
<reference evidence="4" key="1">
    <citation type="submission" date="2019-06" db="EMBL/GenBank/DDBJ databases">
        <authorList>
            <person name="Broberg M."/>
        </authorList>
    </citation>
    <scope>NUCLEOTIDE SEQUENCE [LARGE SCALE GENOMIC DNA]</scope>
</reference>
<name>A0A9N9Z0L7_9HYPO</name>
<feature type="transmembrane region" description="Helical" evidence="2">
    <location>
        <begin position="115"/>
        <end position="133"/>
    </location>
</feature>
<evidence type="ECO:0000313" key="4">
    <source>
        <dbReference type="Proteomes" id="UP000775872"/>
    </source>
</evidence>
<feature type="transmembrane region" description="Helical" evidence="2">
    <location>
        <begin position="271"/>
        <end position="290"/>
    </location>
</feature>
<accession>A0A9N9Z0L7</accession>
<feature type="region of interest" description="Disordered" evidence="1">
    <location>
        <begin position="338"/>
        <end position="359"/>
    </location>
</feature>
<protein>
    <submittedName>
        <fullName evidence="3">Uncharacterized protein</fullName>
    </submittedName>
</protein>
<sequence length="359" mass="39367">MVIRSKVPPNRFVAAMRKIYHPIGFSHGYNFFFFVLFTFPLTAFCALSMRKIDVDNGFCGKGGSAPGECYYYSAGLPRIGMYLHLAGVLPASILACFQFVPVIRHKFILFHRISGYMTLILSAIGAVGGLLIARNAFGGGLDVQSASGAIFVLFFGALIMAYINIKRLQIDQHRAWMLRAWFYGGTILMARLLDYLVADIISQIGGYYSARSCGWLKFTIGDVDRLLGLYPDCSTWLSGENPEQMAVVRADSRNPTSAAEAVVAHHLPFGMSVWLGLFISGVVIEIYLHLTPKEAERLRMVSYQRQLAAGMSHPGSAGLTGDRLGDADQWYPKNIEQCAMSGDGNSNTEQPTASASALT</sequence>
<feature type="compositionally biased region" description="Polar residues" evidence="1">
    <location>
        <begin position="343"/>
        <end position="359"/>
    </location>
</feature>
<keyword evidence="2" id="KW-0472">Membrane</keyword>
<dbReference type="InterPro" id="IPR018750">
    <property type="entry name" value="DUF2306_membrane"/>
</dbReference>
<reference evidence="3 4" key="2">
    <citation type="submission" date="2021-10" db="EMBL/GenBank/DDBJ databases">
        <authorList>
            <person name="Piombo E."/>
        </authorList>
    </citation>
    <scope>NUCLEOTIDE SEQUENCE [LARGE SCALE GENOMIC DNA]</scope>
</reference>
<proteinExistence type="predicted"/>
<comment type="caution">
    <text evidence="3">The sequence shown here is derived from an EMBL/GenBank/DDBJ whole genome shotgun (WGS) entry which is preliminary data.</text>
</comment>
<gene>
    <name evidence="3" type="ORF">CSOL1703_00013129</name>
</gene>
<keyword evidence="2" id="KW-0812">Transmembrane</keyword>
<feature type="transmembrane region" description="Helical" evidence="2">
    <location>
        <begin position="145"/>
        <end position="164"/>
    </location>
</feature>
<dbReference type="EMBL" id="CABFOC020000015">
    <property type="protein sequence ID" value="CAH0046893.1"/>
    <property type="molecule type" value="Genomic_DNA"/>
</dbReference>
<keyword evidence="4" id="KW-1185">Reference proteome</keyword>
<feature type="transmembrane region" description="Helical" evidence="2">
    <location>
        <begin position="28"/>
        <end position="49"/>
    </location>
</feature>
<feature type="transmembrane region" description="Helical" evidence="2">
    <location>
        <begin position="81"/>
        <end position="103"/>
    </location>
</feature>
<keyword evidence="2" id="KW-1133">Transmembrane helix</keyword>
<dbReference type="Proteomes" id="UP000775872">
    <property type="component" value="Unassembled WGS sequence"/>
</dbReference>
<evidence type="ECO:0000256" key="2">
    <source>
        <dbReference type="SAM" id="Phobius"/>
    </source>
</evidence>
<dbReference type="OrthoDB" id="193478at2759"/>
<evidence type="ECO:0000313" key="3">
    <source>
        <dbReference type="EMBL" id="CAH0046893.1"/>
    </source>
</evidence>
<dbReference type="Pfam" id="PF10067">
    <property type="entry name" value="DUF2306"/>
    <property type="match status" value="1"/>
</dbReference>